<keyword evidence="2" id="KW-1185">Reference proteome</keyword>
<name>A0A4D4JBL6_9PSEU</name>
<evidence type="ECO:0000313" key="2">
    <source>
        <dbReference type="Proteomes" id="UP000298860"/>
    </source>
</evidence>
<proteinExistence type="predicted"/>
<accession>A0A4D4JBL6</accession>
<dbReference type="EMBL" id="BJFL01000020">
    <property type="protein sequence ID" value="GDY32058.1"/>
    <property type="molecule type" value="Genomic_DNA"/>
</dbReference>
<evidence type="ECO:0000313" key="1">
    <source>
        <dbReference type="EMBL" id="GDY32058.1"/>
    </source>
</evidence>
<gene>
    <name evidence="1" type="ORF">GTS_36910</name>
</gene>
<comment type="caution">
    <text evidence="1">The sequence shown here is derived from an EMBL/GenBank/DDBJ whole genome shotgun (WGS) entry which is preliminary data.</text>
</comment>
<protein>
    <submittedName>
        <fullName evidence="1">Uncharacterized protein</fullName>
    </submittedName>
</protein>
<reference evidence="2" key="1">
    <citation type="submission" date="2019-04" db="EMBL/GenBank/DDBJ databases">
        <title>Draft genome sequence of Pseudonocardiaceae bacterium SL3-2-4.</title>
        <authorList>
            <person name="Ningsih F."/>
            <person name="Yokota A."/>
            <person name="Sakai Y."/>
            <person name="Nanatani K."/>
            <person name="Yabe S."/>
            <person name="Oetari A."/>
            <person name="Sjamsuridzal W."/>
        </authorList>
    </citation>
    <scope>NUCLEOTIDE SEQUENCE [LARGE SCALE GENOMIC DNA]</scope>
    <source>
        <strain evidence="2">SL3-2-4</strain>
    </source>
</reference>
<dbReference type="AlphaFoldDB" id="A0A4D4JBL6"/>
<sequence>MAAQHAYRPGNQWGVTVPELIERIAAEGFPTRLRWPDTDTGLPYQLVRWSVDDYPTGYLPKIIRDMHRPEPVTRTA</sequence>
<dbReference type="Proteomes" id="UP000298860">
    <property type="component" value="Unassembled WGS sequence"/>
</dbReference>
<dbReference type="RefSeq" id="WP_137815096.1">
    <property type="nucleotide sequence ID" value="NZ_BJFL01000020.1"/>
</dbReference>
<dbReference type="OrthoDB" id="3707332at2"/>
<organism evidence="1 2">
    <name type="scientific">Gandjariella thermophila</name>
    <dbReference type="NCBI Taxonomy" id="1931992"/>
    <lineage>
        <taxon>Bacteria</taxon>
        <taxon>Bacillati</taxon>
        <taxon>Actinomycetota</taxon>
        <taxon>Actinomycetes</taxon>
        <taxon>Pseudonocardiales</taxon>
        <taxon>Pseudonocardiaceae</taxon>
        <taxon>Gandjariella</taxon>
    </lineage>
</organism>